<dbReference type="SUPFAM" id="SSF53474">
    <property type="entry name" value="alpha/beta-Hydrolases"/>
    <property type="match status" value="1"/>
</dbReference>
<protein>
    <submittedName>
        <fullName evidence="1">Mbeg1-like protein</fullName>
    </submittedName>
</protein>
<evidence type="ECO:0000313" key="2">
    <source>
        <dbReference type="Proteomes" id="UP001595724"/>
    </source>
</evidence>
<sequence>MGLTIGDSALRSYAPQLPTSLLPTSVRPSAAELAARPALHSVPEPSYHPQVAAPGTCGPGQAMPYDAANFSSYISGQQGRQVDVDIMRMSLATYETGTQDICGWTALDNDQLQAAGMDPGRLDVPGSQFKAQVFTDGQGNYVLAFRGTQEGAADWMTNFAQGTGQVTDEFDRLAPQAAQEFAHAFGERGVDADGNPAYTNLAITGHSQGGGLATVASAVTGIPAVTFDPSGVHDRTLDRLGLDGDTFRQQAEGGQVRRYSMQEDALTQVQEGWFTAPLAPDAIGHQIVVKPEGELADRVVEYGLERTGMDPTAAGIVNDIVEWLPNLPGALGDIGSGVRYLARAVSSHEQQVLIDTMLQQEPWQPGYENPASTERTLMSPFNSREIERRVTEEVAQGVDEIRGDLARGQSDIATIQATDVAAGDHVQAGWSIAGERLQTGLNVAGDVLSSGADVAAGTVEGLASDAGNAIDARADATSNPVERFVLGGTADAVRVLGLASGATARATGDVAQAALDGAGWVADKGSDVVGKVDQTLTDGVNWLRDRF</sequence>
<dbReference type="Pfam" id="PF26363">
    <property type="entry name" value="Phospholipase-like"/>
    <property type="match status" value="1"/>
</dbReference>
<keyword evidence="2" id="KW-1185">Reference proteome</keyword>
<dbReference type="RefSeq" id="WP_386712307.1">
    <property type="nucleotide sequence ID" value="NZ_JBHRYF010000014.1"/>
</dbReference>
<reference evidence="2" key="1">
    <citation type="journal article" date="2019" name="Int. J. Syst. Evol. Microbiol.">
        <title>The Global Catalogue of Microorganisms (GCM) 10K type strain sequencing project: providing services to taxonomists for standard genome sequencing and annotation.</title>
        <authorList>
            <consortium name="The Broad Institute Genomics Platform"/>
            <consortium name="The Broad Institute Genome Sequencing Center for Infectious Disease"/>
            <person name="Wu L."/>
            <person name="Ma J."/>
        </authorList>
    </citation>
    <scope>NUCLEOTIDE SEQUENCE [LARGE SCALE GENOMIC DNA]</scope>
    <source>
        <strain evidence="2">KCTC 42211</strain>
    </source>
</reference>
<evidence type="ECO:0000313" key="1">
    <source>
        <dbReference type="EMBL" id="MFC3661243.1"/>
    </source>
</evidence>
<comment type="caution">
    <text evidence="1">The sequence shown here is derived from an EMBL/GenBank/DDBJ whole genome shotgun (WGS) entry which is preliminary data.</text>
</comment>
<proteinExistence type="predicted"/>
<dbReference type="Proteomes" id="UP001595724">
    <property type="component" value="Unassembled WGS sequence"/>
</dbReference>
<accession>A0ABV7UXE1</accession>
<gene>
    <name evidence="1" type="ORF">ACFOM9_14365</name>
</gene>
<dbReference type="Gene3D" id="3.40.50.1820">
    <property type="entry name" value="alpha/beta hydrolase"/>
    <property type="match status" value="1"/>
</dbReference>
<organism evidence="1 2">
    <name type="scientific">Luteimonas notoginsengisoli</name>
    <dbReference type="NCBI Taxonomy" id="1578200"/>
    <lineage>
        <taxon>Bacteria</taxon>
        <taxon>Pseudomonadati</taxon>
        <taxon>Pseudomonadota</taxon>
        <taxon>Gammaproteobacteria</taxon>
        <taxon>Lysobacterales</taxon>
        <taxon>Lysobacteraceae</taxon>
        <taxon>Luteimonas</taxon>
    </lineage>
</organism>
<dbReference type="InterPro" id="IPR029058">
    <property type="entry name" value="AB_hydrolase_fold"/>
</dbReference>
<name>A0ABV7UXE1_9GAMM</name>
<dbReference type="EMBL" id="JBHRYF010000014">
    <property type="protein sequence ID" value="MFC3661243.1"/>
    <property type="molecule type" value="Genomic_DNA"/>
</dbReference>